<sequence length="99" mass="11394">MESIRWRKPSLKPIECKGKGSKASEEEQQLSPSSRLFHEPNFNVHVLSIMGSKSRINDLQLIKDNLVHTLVKHPRFSSLQVVDEKKWRNEMGTNKGGLR</sequence>
<accession>A0A9J6B0B5</accession>
<proteinExistence type="predicted"/>
<dbReference type="GO" id="GO:0005886">
    <property type="term" value="C:plasma membrane"/>
    <property type="evidence" value="ECO:0007669"/>
    <property type="project" value="TreeGrafter"/>
</dbReference>
<protein>
    <submittedName>
        <fullName evidence="2">Uncharacterized protein</fullName>
    </submittedName>
</protein>
<dbReference type="PANTHER" id="PTHR31650:SF72">
    <property type="entry name" value="O-ACYLTRANSFERASE WSD1-LIKE"/>
    <property type="match status" value="1"/>
</dbReference>
<gene>
    <name evidence="2" type="ORF">H5410_001508</name>
</gene>
<dbReference type="GO" id="GO:0008374">
    <property type="term" value="F:O-acyltransferase activity"/>
    <property type="evidence" value="ECO:0007669"/>
    <property type="project" value="InterPro"/>
</dbReference>
<reference evidence="2 3" key="1">
    <citation type="submission" date="2020-09" db="EMBL/GenBank/DDBJ databases">
        <title>De no assembly of potato wild relative species, Solanum commersonii.</title>
        <authorList>
            <person name="Cho K."/>
        </authorList>
    </citation>
    <scope>NUCLEOTIDE SEQUENCE [LARGE SCALE GENOMIC DNA]</scope>
    <source>
        <strain evidence="2">LZ3.2</strain>
        <tissue evidence="2">Leaf</tissue>
    </source>
</reference>
<dbReference type="OrthoDB" id="1716493at2759"/>
<organism evidence="2 3">
    <name type="scientific">Solanum commersonii</name>
    <name type="common">Commerson's wild potato</name>
    <name type="synonym">Commerson's nightshade</name>
    <dbReference type="NCBI Taxonomy" id="4109"/>
    <lineage>
        <taxon>Eukaryota</taxon>
        <taxon>Viridiplantae</taxon>
        <taxon>Streptophyta</taxon>
        <taxon>Embryophyta</taxon>
        <taxon>Tracheophyta</taxon>
        <taxon>Spermatophyta</taxon>
        <taxon>Magnoliopsida</taxon>
        <taxon>eudicotyledons</taxon>
        <taxon>Gunneridae</taxon>
        <taxon>Pentapetalae</taxon>
        <taxon>asterids</taxon>
        <taxon>lamiids</taxon>
        <taxon>Solanales</taxon>
        <taxon>Solanaceae</taxon>
        <taxon>Solanoideae</taxon>
        <taxon>Solaneae</taxon>
        <taxon>Solanum</taxon>
    </lineage>
</organism>
<evidence type="ECO:0000256" key="1">
    <source>
        <dbReference type="SAM" id="MobiDB-lite"/>
    </source>
</evidence>
<dbReference type="Proteomes" id="UP000824120">
    <property type="component" value="Chromosome 1"/>
</dbReference>
<dbReference type="EMBL" id="JACXVP010000001">
    <property type="protein sequence ID" value="KAG5629791.1"/>
    <property type="molecule type" value="Genomic_DNA"/>
</dbReference>
<name>A0A9J6B0B5_SOLCO</name>
<evidence type="ECO:0000313" key="3">
    <source>
        <dbReference type="Proteomes" id="UP000824120"/>
    </source>
</evidence>
<keyword evidence="3" id="KW-1185">Reference proteome</keyword>
<feature type="region of interest" description="Disordered" evidence="1">
    <location>
        <begin position="1"/>
        <end position="35"/>
    </location>
</feature>
<dbReference type="GO" id="GO:0019432">
    <property type="term" value="P:triglyceride biosynthetic process"/>
    <property type="evidence" value="ECO:0007669"/>
    <property type="project" value="TreeGrafter"/>
</dbReference>
<dbReference type="InterPro" id="IPR045034">
    <property type="entry name" value="O-acyltransferase_WSD1-like"/>
</dbReference>
<feature type="compositionally biased region" description="Basic residues" evidence="1">
    <location>
        <begin position="1"/>
        <end position="10"/>
    </location>
</feature>
<feature type="compositionally biased region" description="Basic and acidic residues" evidence="1">
    <location>
        <begin position="14"/>
        <end position="25"/>
    </location>
</feature>
<dbReference type="PANTHER" id="PTHR31650">
    <property type="entry name" value="O-ACYLTRANSFERASE (WSD1-LIKE) FAMILY PROTEIN"/>
    <property type="match status" value="1"/>
</dbReference>
<dbReference type="AlphaFoldDB" id="A0A9J6B0B5"/>
<comment type="caution">
    <text evidence="2">The sequence shown here is derived from an EMBL/GenBank/DDBJ whole genome shotgun (WGS) entry which is preliminary data.</text>
</comment>
<evidence type="ECO:0000313" key="2">
    <source>
        <dbReference type="EMBL" id="KAG5629791.1"/>
    </source>
</evidence>